<dbReference type="InterPro" id="IPR041411">
    <property type="entry name" value="Ldi"/>
</dbReference>
<dbReference type="EMBL" id="JAAWWK010000003">
    <property type="protein sequence ID" value="NKI17529.1"/>
    <property type="molecule type" value="Genomic_DNA"/>
</dbReference>
<protein>
    <recommendedName>
        <fullName evidence="2">Linalool dehydratase/isomerase domain-containing protein</fullName>
    </recommendedName>
</protein>
<feature type="transmembrane region" description="Helical" evidence="1">
    <location>
        <begin position="25"/>
        <end position="42"/>
    </location>
</feature>
<feature type="transmembrane region" description="Helical" evidence="1">
    <location>
        <begin position="62"/>
        <end position="84"/>
    </location>
</feature>
<feature type="transmembrane region" description="Helical" evidence="1">
    <location>
        <begin position="398"/>
        <end position="416"/>
    </location>
</feature>
<dbReference type="RefSeq" id="WP_168450087.1">
    <property type="nucleotide sequence ID" value="NZ_JAAWWK010000003.1"/>
</dbReference>
<evidence type="ECO:0000313" key="4">
    <source>
        <dbReference type="Proteomes" id="UP000765845"/>
    </source>
</evidence>
<feature type="domain" description="Linalool dehydratase/isomerase" evidence="2">
    <location>
        <begin position="209"/>
        <end position="503"/>
    </location>
</feature>
<comment type="caution">
    <text evidence="3">The sequence shown here is derived from an EMBL/GenBank/DDBJ whole genome shotgun (WGS) entry which is preliminary data.</text>
</comment>
<evidence type="ECO:0000259" key="2">
    <source>
        <dbReference type="Pfam" id="PF18566"/>
    </source>
</evidence>
<evidence type="ECO:0000313" key="3">
    <source>
        <dbReference type="EMBL" id="NKI17529.1"/>
    </source>
</evidence>
<accession>A0ABX1GH41</accession>
<gene>
    <name evidence="3" type="ORF">HCU74_08870</name>
</gene>
<reference evidence="3 4" key="1">
    <citation type="submission" date="2020-04" db="EMBL/GenBank/DDBJ databases">
        <authorList>
            <person name="Yoon J."/>
        </authorList>
    </citation>
    <scope>NUCLEOTIDE SEQUENCE [LARGE SCALE GENOMIC DNA]</scope>
    <source>
        <strain evidence="3 4">KMU-166</strain>
    </source>
</reference>
<keyword evidence="1" id="KW-1133">Transmembrane helix</keyword>
<sequence length="629" mass="70155">MAPDTLFANSPVGGGPILRSIRQRALTIWAVLAAIGLLPTLLDFTSGYQAFGLGLWLPGGGFLAAGAPGWFVLCMGLFALSLVLWLLVGGFIFPVLAWLLPALLAAWSIDNPPSLAASISVPVISLAMLAGYLYHGRHQRKAKQVRAQALNKYLSEVPFITPEKSHELGEELDDKELGSLRYILNLAMQPIDQFNGFVKIDQFREAAWRYQLVAINYALAALQISRTPAFSGYLHKAQRRAIEKMKDRRVWHYWRVENALGNFRFNADPVKKDNIMYSGWWALALGAYERATDDLRYSTPDALTLKEGPKRYFRYDFPRIVEVVSQQFDRSRLSLFPCEPNWVFAICNLFGMTGALVFDKVHGTRHGLDRLEKFNHIIETEFTMAEGRTATIMSSRSGIILAGGGPFAYLGNIWLLNMTSPRLAQVYWALAKYMLNEEFGDDMAAWTPSGPGMLDAGNYTKNGVFFWITLMQSAKEMGDLAIYEFARQRYEEMGTDWKDGALHHLGSVMAQCFSHIARFATPGCWYRMAHGEVPASIRRGPRLESVPYPDVMVAAADNDGSTLSMTLCSSADTGESHVLHFSRLQGETPYVLLDEHDNVIAATTADIDGKAHIDTPVNGRCQLRLAVRT</sequence>
<evidence type="ECO:0000256" key="1">
    <source>
        <dbReference type="SAM" id="Phobius"/>
    </source>
</evidence>
<dbReference type="Pfam" id="PF18566">
    <property type="entry name" value="Ldi"/>
    <property type="match status" value="1"/>
</dbReference>
<keyword evidence="4" id="KW-1185">Reference proteome</keyword>
<organism evidence="3 4">
    <name type="scientific">Spongiibacter thalassae</name>
    <dbReference type="NCBI Taxonomy" id="2721624"/>
    <lineage>
        <taxon>Bacteria</taxon>
        <taxon>Pseudomonadati</taxon>
        <taxon>Pseudomonadota</taxon>
        <taxon>Gammaproteobacteria</taxon>
        <taxon>Cellvibrionales</taxon>
        <taxon>Spongiibacteraceae</taxon>
        <taxon>Spongiibacter</taxon>
    </lineage>
</organism>
<proteinExistence type="predicted"/>
<keyword evidence="1" id="KW-0812">Transmembrane</keyword>
<feature type="transmembrane region" description="Helical" evidence="1">
    <location>
        <begin position="115"/>
        <end position="134"/>
    </location>
</feature>
<name>A0ABX1GH41_9GAMM</name>
<dbReference type="Proteomes" id="UP000765845">
    <property type="component" value="Unassembled WGS sequence"/>
</dbReference>
<keyword evidence="1" id="KW-0472">Membrane</keyword>